<gene>
    <name evidence="1" type="ORF">WA026_003352</name>
</gene>
<keyword evidence="2" id="KW-1185">Reference proteome</keyword>
<protein>
    <submittedName>
        <fullName evidence="1">Uncharacterized protein</fullName>
    </submittedName>
</protein>
<comment type="caution">
    <text evidence="1">The sequence shown here is derived from an EMBL/GenBank/DDBJ whole genome shotgun (WGS) entry which is preliminary data.</text>
</comment>
<name>A0AAW1TJD4_9CUCU</name>
<sequence length="156" mass="18356">MSQELTRRLWMIVRQIFINSFKPRQISGTSKGTDHFGNKYYEIPRNASVGQQRTSLWYDSPVKDDFMQEVPLNGKLGFEVVDVNLQMRKSCVYISTYLPRFILCEYIMSEKFIINSANLWKKFIPPIHERRDGVFPTKCNRNIRDINQMLSPPGED</sequence>
<proteinExistence type="predicted"/>
<dbReference type="Proteomes" id="UP001431783">
    <property type="component" value="Unassembled WGS sequence"/>
</dbReference>
<reference evidence="1 2" key="1">
    <citation type="submission" date="2023-03" db="EMBL/GenBank/DDBJ databases">
        <title>Genome insight into feeding habits of ladybird beetles.</title>
        <authorList>
            <person name="Li H.-S."/>
            <person name="Huang Y.-H."/>
            <person name="Pang H."/>
        </authorList>
    </citation>
    <scope>NUCLEOTIDE SEQUENCE [LARGE SCALE GENOMIC DNA]</scope>
    <source>
        <strain evidence="1">SYSU_2023b</strain>
        <tissue evidence="1">Whole body</tissue>
    </source>
</reference>
<dbReference type="AlphaFoldDB" id="A0AAW1TJD4"/>
<evidence type="ECO:0000313" key="2">
    <source>
        <dbReference type="Proteomes" id="UP001431783"/>
    </source>
</evidence>
<dbReference type="EMBL" id="JARQZJ010000001">
    <property type="protein sequence ID" value="KAK9869603.1"/>
    <property type="molecule type" value="Genomic_DNA"/>
</dbReference>
<organism evidence="1 2">
    <name type="scientific">Henosepilachna vigintioctopunctata</name>
    <dbReference type="NCBI Taxonomy" id="420089"/>
    <lineage>
        <taxon>Eukaryota</taxon>
        <taxon>Metazoa</taxon>
        <taxon>Ecdysozoa</taxon>
        <taxon>Arthropoda</taxon>
        <taxon>Hexapoda</taxon>
        <taxon>Insecta</taxon>
        <taxon>Pterygota</taxon>
        <taxon>Neoptera</taxon>
        <taxon>Endopterygota</taxon>
        <taxon>Coleoptera</taxon>
        <taxon>Polyphaga</taxon>
        <taxon>Cucujiformia</taxon>
        <taxon>Coccinelloidea</taxon>
        <taxon>Coccinellidae</taxon>
        <taxon>Epilachninae</taxon>
        <taxon>Epilachnini</taxon>
        <taxon>Henosepilachna</taxon>
    </lineage>
</organism>
<evidence type="ECO:0000313" key="1">
    <source>
        <dbReference type="EMBL" id="KAK9869603.1"/>
    </source>
</evidence>
<accession>A0AAW1TJD4</accession>